<dbReference type="SUPFAM" id="SSF54534">
    <property type="entry name" value="FKBP-like"/>
    <property type="match status" value="1"/>
</dbReference>
<evidence type="ECO:0000256" key="1">
    <source>
        <dbReference type="SAM" id="MobiDB-lite"/>
    </source>
</evidence>
<dbReference type="Gene3D" id="3.10.50.40">
    <property type="match status" value="1"/>
</dbReference>
<feature type="chain" id="PRO_5020677532" description="Peptidylprolyl isomerase" evidence="2">
    <location>
        <begin position="24"/>
        <end position="316"/>
    </location>
</feature>
<dbReference type="GO" id="GO:0003755">
    <property type="term" value="F:peptidyl-prolyl cis-trans isomerase activity"/>
    <property type="evidence" value="ECO:0007669"/>
    <property type="project" value="InterPro"/>
</dbReference>
<proteinExistence type="predicted"/>
<dbReference type="Proteomes" id="UP000306552">
    <property type="component" value="Unassembled WGS sequence"/>
</dbReference>
<organism evidence="3 4">
    <name type="scientific">Mesohalobacter halotolerans</name>
    <dbReference type="NCBI Taxonomy" id="1883405"/>
    <lineage>
        <taxon>Bacteria</taxon>
        <taxon>Pseudomonadati</taxon>
        <taxon>Bacteroidota</taxon>
        <taxon>Flavobacteriia</taxon>
        <taxon>Flavobacteriales</taxon>
        <taxon>Flavobacteriaceae</taxon>
        <taxon>Mesohalobacter</taxon>
    </lineage>
</organism>
<evidence type="ECO:0000313" key="3">
    <source>
        <dbReference type="EMBL" id="TKS55738.1"/>
    </source>
</evidence>
<accession>A0A4U5TQK8</accession>
<dbReference type="InterPro" id="IPR046357">
    <property type="entry name" value="PPIase_dom_sf"/>
</dbReference>
<feature type="signal peptide" evidence="2">
    <location>
        <begin position="1"/>
        <end position="23"/>
    </location>
</feature>
<keyword evidence="2" id="KW-0732">Signal</keyword>
<dbReference type="EMBL" id="SWMU01000004">
    <property type="protein sequence ID" value="TKS55738.1"/>
    <property type="molecule type" value="Genomic_DNA"/>
</dbReference>
<feature type="compositionally biased region" description="Acidic residues" evidence="1">
    <location>
        <begin position="249"/>
        <end position="260"/>
    </location>
</feature>
<evidence type="ECO:0008006" key="5">
    <source>
        <dbReference type="Google" id="ProtNLM"/>
    </source>
</evidence>
<dbReference type="AlphaFoldDB" id="A0A4U5TQK8"/>
<comment type="caution">
    <text evidence="3">The sequence shown here is derived from an EMBL/GenBank/DDBJ whole genome shotgun (WGS) entry which is preliminary data.</text>
</comment>
<feature type="compositionally biased region" description="Acidic residues" evidence="1">
    <location>
        <begin position="305"/>
        <end position="316"/>
    </location>
</feature>
<keyword evidence="4" id="KW-1185">Reference proteome</keyword>
<gene>
    <name evidence="3" type="ORF">FCN74_10560</name>
</gene>
<feature type="region of interest" description="Disordered" evidence="1">
    <location>
        <begin position="229"/>
        <end position="316"/>
    </location>
</feature>
<reference evidence="3 4" key="1">
    <citation type="submission" date="2019-04" db="EMBL/GenBank/DDBJ databases">
        <title>Psychroflexus halotolerans sp. nov., isolated from a marine solar saltern.</title>
        <authorList>
            <person name="Feng X."/>
        </authorList>
    </citation>
    <scope>NUCLEOTIDE SEQUENCE [LARGE SCALE GENOMIC DNA]</scope>
    <source>
        <strain evidence="3 4">WDS2C27</strain>
    </source>
</reference>
<name>A0A4U5TQK8_9FLAO</name>
<evidence type="ECO:0000313" key="4">
    <source>
        <dbReference type="Proteomes" id="UP000306552"/>
    </source>
</evidence>
<sequence>MKLMKFFVVLFVFLGLLSSCSSDDDGGGNAVELRDPEEVKIENQAEIEAFLETHFFEFVDNPQNQNFQKFTFDTIAGENSDKTPIMESDLLASKQVIQQDVEYTLYYLIQREGNPQERKPTFADSTLVTFEGITIDNETFDFNPNPVWFDLPQTVRGFYELLPELRGSSGFVENGDGTVTFNDDFGIGVVFVPSGLGFFATPPIGSSIKRYQPIIFAVQLYKSKEADHDQDGIPSFMEDMNGNRRVDDIAEGDDTGDDTDRDGLPNYLDRDDDNDSVLTIDEIIINEEDGSIEFPDSNGNGTPDYLDDTFPEDDNS</sequence>
<dbReference type="OrthoDB" id="1424215at2"/>
<protein>
    <recommendedName>
        <fullName evidence="5">Peptidylprolyl isomerase</fullName>
    </recommendedName>
</protein>
<evidence type="ECO:0000256" key="2">
    <source>
        <dbReference type="SAM" id="SignalP"/>
    </source>
</evidence>
<dbReference type="PROSITE" id="PS51257">
    <property type="entry name" value="PROKAR_LIPOPROTEIN"/>
    <property type="match status" value="1"/>
</dbReference>